<feature type="region of interest" description="Disordered" evidence="2">
    <location>
        <begin position="306"/>
        <end position="408"/>
    </location>
</feature>
<dbReference type="VEuPathDB" id="TrichDB:TVAGG3_0285240"/>
<dbReference type="VEuPathDB" id="TrichDB:TVAG_059350"/>
<dbReference type="InParanoid" id="A2ERL0"/>
<proteinExistence type="predicted"/>
<evidence type="ECO:0000256" key="2">
    <source>
        <dbReference type="SAM" id="MobiDB-lite"/>
    </source>
</evidence>
<feature type="compositionally biased region" description="Low complexity" evidence="2">
    <location>
        <begin position="433"/>
        <end position="448"/>
    </location>
</feature>
<evidence type="ECO:0000313" key="3">
    <source>
        <dbReference type="EMBL" id="EAY04737.1"/>
    </source>
</evidence>
<feature type="region of interest" description="Disordered" evidence="2">
    <location>
        <begin position="1"/>
        <end position="94"/>
    </location>
</feature>
<reference evidence="3" key="2">
    <citation type="journal article" date="2007" name="Science">
        <title>Draft genome sequence of the sexually transmitted pathogen Trichomonas vaginalis.</title>
        <authorList>
            <person name="Carlton J.M."/>
            <person name="Hirt R.P."/>
            <person name="Silva J.C."/>
            <person name="Delcher A.L."/>
            <person name="Schatz M."/>
            <person name="Zhao Q."/>
            <person name="Wortman J.R."/>
            <person name="Bidwell S.L."/>
            <person name="Alsmark U.C.M."/>
            <person name="Besteiro S."/>
            <person name="Sicheritz-Ponten T."/>
            <person name="Noel C.J."/>
            <person name="Dacks J.B."/>
            <person name="Foster P.G."/>
            <person name="Simillion C."/>
            <person name="Van de Peer Y."/>
            <person name="Miranda-Saavedra D."/>
            <person name="Barton G.J."/>
            <person name="Westrop G.D."/>
            <person name="Mueller S."/>
            <person name="Dessi D."/>
            <person name="Fiori P.L."/>
            <person name="Ren Q."/>
            <person name="Paulsen I."/>
            <person name="Zhang H."/>
            <person name="Bastida-Corcuera F.D."/>
            <person name="Simoes-Barbosa A."/>
            <person name="Brown M.T."/>
            <person name="Hayes R.D."/>
            <person name="Mukherjee M."/>
            <person name="Okumura C.Y."/>
            <person name="Schneider R."/>
            <person name="Smith A.J."/>
            <person name="Vanacova S."/>
            <person name="Villalvazo M."/>
            <person name="Haas B.J."/>
            <person name="Pertea M."/>
            <person name="Feldblyum T.V."/>
            <person name="Utterback T.R."/>
            <person name="Shu C.L."/>
            <person name="Osoegawa K."/>
            <person name="de Jong P.J."/>
            <person name="Hrdy I."/>
            <person name="Horvathova L."/>
            <person name="Zubacova Z."/>
            <person name="Dolezal P."/>
            <person name="Malik S.B."/>
            <person name="Logsdon J.M. Jr."/>
            <person name="Henze K."/>
            <person name="Gupta A."/>
            <person name="Wang C.C."/>
            <person name="Dunne R.L."/>
            <person name="Upcroft J.A."/>
            <person name="Upcroft P."/>
            <person name="White O."/>
            <person name="Salzberg S.L."/>
            <person name="Tang P."/>
            <person name="Chiu C.-H."/>
            <person name="Lee Y.-S."/>
            <person name="Embley T.M."/>
            <person name="Coombs G.H."/>
            <person name="Mottram J.C."/>
            <person name="Tachezy J."/>
            <person name="Fraser-Liggett C.M."/>
            <person name="Johnson P.J."/>
        </authorList>
    </citation>
    <scope>NUCLEOTIDE SEQUENCE [LARGE SCALE GENOMIC DNA]</scope>
    <source>
        <strain evidence="3">G3</strain>
    </source>
</reference>
<feature type="compositionally biased region" description="Basic and acidic residues" evidence="2">
    <location>
        <begin position="420"/>
        <end position="429"/>
    </location>
</feature>
<name>A2ERL0_TRIV3</name>
<accession>A2ERL0</accession>
<feature type="compositionally biased region" description="Basic and acidic residues" evidence="2">
    <location>
        <begin position="373"/>
        <end position="388"/>
    </location>
</feature>
<feature type="compositionally biased region" description="Low complexity" evidence="2">
    <location>
        <begin position="53"/>
        <end position="73"/>
    </location>
</feature>
<feature type="coiled-coil region" evidence="1">
    <location>
        <begin position="539"/>
        <end position="566"/>
    </location>
</feature>
<protein>
    <submittedName>
        <fullName evidence="3">Uncharacterized protein</fullName>
    </submittedName>
</protein>
<dbReference type="AlphaFoldDB" id="A2ERL0"/>
<dbReference type="RefSeq" id="XP_001316960.1">
    <property type="nucleotide sequence ID" value="XM_001316925.1"/>
</dbReference>
<evidence type="ECO:0000313" key="4">
    <source>
        <dbReference type="Proteomes" id="UP000001542"/>
    </source>
</evidence>
<gene>
    <name evidence="3" type="ORF">TVAG_059350</name>
</gene>
<evidence type="ECO:0000256" key="1">
    <source>
        <dbReference type="SAM" id="Coils"/>
    </source>
</evidence>
<feature type="compositionally biased region" description="Polar residues" evidence="2">
    <location>
        <begin position="1"/>
        <end position="11"/>
    </location>
</feature>
<dbReference type="KEGG" id="tva:4762601"/>
<dbReference type="Proteomes" id="UP000001542">
    <property type="component" value="Unassembled WGS sequence"/>
</dbReference>
<sequence length="628" mass="72849">MSSTSTWSSTAPRDIDRFEITDSSDDDDKPIKEIKLDQVPVESTDSSDDDSESSSSSSSSSNSSSSFSSSSSDSPKKKHKKKQKDLNITLQTIAPEKIGEPLQTELDYLVTTHVKSNKRQVENTRDSNLRISQAKYTYFDPPEPDRSFVDTASQSSTMVSTVSKEISFANPSFSTKEMSLTNPNISTKEILRFKYKNYDYVPPIDGKTYDHLNYTQNGVPPQFKASRTLTKETKEAKQKKYPLWKDENVKKLEVKHYDRLNYTKDGLPEKFKASRKIIAKREKRLKEPLSYKFSEIKDNPPQFLSRLKQLPKPKSPPKPPQEKQANTQYKTSFKHHRSKSLETELPKKYEWKKIPNNTPRGMKLRAPEIYTKNGKEKMMKEREKRRIEQLAQETIYEEPPREPTLAETETALQKLLDEGNVREWEETHPKITPVPLTSSSSLSEDSDFSFSDSMMVENEDEAMEKIPGRKPYVDPHETEAARLRNQAIRQKLALRAAQERYNEEEDFERNVKNRVTAARVAATIRKLEADVQIVKKDPKEALQASMEDEMKRRREIEEKVRNAKNTEFIAKRTDRRAKIVGERNRRMKEKRAAESQIPDVTQRRKKKNEELLRLWDPNPANHFKDDED</sequence>
<organism evidence="3 4">
    <name type="scientific">Trichomonas vaginalis (strain ATCC PRA-98 / G3)</name>
    <dbReference type="NCBI Taxonomy" id="412133"/>
    <lineage>
        <taxon>Eukaryota</taxon>
        <taxon>Metamonada</taxon>
        <taxon>Parabasalia</taxon>
        <taxon>Trichomonadida</taxon>
        <taxon>Trichomonadidae</taxon>
        <taxon>Trichomonas</taxon>
    </lineage>
</organism>
<keyword evidence="4" id="KW-1185">Reference proteome</keyword>
<feature type="region of interest" description="Disordered" evidence="2">
    <location>
        <begin position="420"/>
        <end position="448"/>
    </location>
</feature>
<dbReference type="SMR" id="A2ERL0"/>
<feature type="region of interest" description="Disordered" evidence="2">
    <location>
        <begin position="584"/>
        <end position="628"/>
    </location>
</feature>
<keyword evidence="1" id="KW-0175">Coiled coil</keyword>
<dbReference type="EMBL" id="DS113467">
    <property type="protein sequence ID" value="EAY04737.1"/>
    <property type="molecule type" value="Genomic_DNA"/>
</dbReference>
<feature type="compositionally biased region" description="Basic and acidic residues" evidence="2">
    <location>
        <begin position="339"/>
        <end position="353"/>
    </location>
</feature>
<reference evidence="3" key="1">
    <citation type="submission" date="2006-10" db="EMBL/GenBank/DDBJ databases">
        <authorList>
            <person name="Amadeo P."/>
            <person name="Zhao Q."/>
            <person name="Wortman J."/>
            <person name="Fraser-Liggett C."/>
            <person name="Carlton J."/>
        </authorList>
    </citation>
    <scope>NUCLEOTIDE SEQUENCE</scope>
    <source>
        <strain evidence="3">G3</strain>
    </source>
</reference>